<feature type="domain" description="DUF4130" evidence="1">
    <location>
        <begin position="92"/>
        <end position="259"/>
    </location>
</feature>
<dbReference type="AlphaFoldDB" id="A0A6N2ZIQ1"/>
<dbReference type="InterPro" id="IPR023875">
    <property type="entry name" value="DNA_repair_put"/>
</dbReference>
<proteinExistence type="predicted"/>
<reference evidence="2" key="1">
    <citation type="submission" date="2019-11" db="EMBL/GenBank/DDBJ databases">
        <authorList>
            <person name="Feng L."/>
        </authorList>
    </citation>
    <scope>NUCLEOTIDE SEQUENCE</scope>
    <source>
        <strain evidence="2">PclaraLFYP37</strain>
    </source>
</reference>
<dbReference type="GeneID" id="93557103"/>
<sequence length="267" mass="31878">MRSMTEDSVFVYDRTWDGLLTAVFDAFYRHQFPVAIIGEKDTPPLFAVVHRVTTDEEKAGRVFRALQRKLSTSALACLTTSLFSELPDLDLPLFRYVCKAVKAGQSIETNFADPDVLFVTNTYRKVRYERLRMMQFVRFQKTADGTYFAMIEPDYDVLPLIVPHFSDRFSEECWLIYDRRRRYGYYYAGHKSVRVTFEDGAEVFRLPDGRLSEAMRDEDEMWYQEMWRTYFKAICIKERLNPRKHRKDMPVRYWKYLTEKQIGEQEK</sequence>
<dbReference type="RefSeq" id="WP_008619476.1">
    <property type="nucleotide sequence ID" value="NZ_CABMOJ010000022.1"/>
</dbReference>
<evidence type="ECO:0000313" key="2">
    <source>
        <dbReference type="EMBL" id="VYT79171.1"/>
    </source>
</evidence>
<name>A0A6N2ZIQ1_9BACT</name>
<dbReference type="NCBIfam" id="TIGR03915">
    <property type="entry name" value="SAM_7_link_chp"/>
    <property type="match status" value="1"/>
</dbReference>
<dbReference type="InterPro" id="IPR025404">
    <property type="entry name" value="DUF4130"/>
</dbReference>
<organism evidence="2">
    <name type="scientific">Paraprevotella clara</name>
    <dbReference type="NCBI Taxonomy" id="454154"/>
    <lineage>
        <taxon>Bacteria</taxon>
        <taxon>Pseudomonadati</taxon>
        <taxon>Bacteroidota</taxon>
        <taxon>Bacteroidia</taxon>
        <taxon>Bacteroidales</taxon>
        <taxon>Prevotellaceae</taxon>
        <taxon>Paraprevotella</taxon>
    </lineage>
</organism>
<dbReference type="EMBL" id="CACRUT010000006">
    <property type="protein sequence ID" value="VYT79171.1"/>
    <property type="molecule type" value="Genomic_DNA"/>
</dbReference>
<dbReference type="Pfam" id="PF13566">
    <property type="entry name" value="DUF4130"/>
    <property type="match status" value="1"/>
</dbReference>
<evidence type="ECO:0000259" key="1">
    <source>
        <dbReference type="Pfam" id="PF13566"/>
    </source>
</evidence>
<protein>
    <recommendedName>
        <fullName evidence="1">DUF4130 domain-containing protein</fullName>
    </recommendedName>
</protein>
<gene>
    <name evidence="2" type="ORF">PCLFYP37_01130</name>
</gene>
<accession>A0A6N2ZIQ1</accession>